<gene>
    <name evidence="7" type="ORF">WA026_020306</name>
</gene>
<dbReference type="AlphaFoldDB" id="A0AAW1TXX5"/>
<feature type="transmembrane region" description="Helical" evidence="6">
    <location>
        <begin position="193"/>
        <end position="215"/>
    </location>
</feature>
<name>A0AAW1TXX5_9CUCU</name>
<feature type="transmembrane region" description="Helical" evidence="6">
    <location>
        <begin position="465"/>
        <end position="485"/>
    </location>
</feature>
<feature type="transmembrane region" description="Helical" evidence="6">
    <location>
        <begin position="45"/>
        <end position="70"/>
    </location>
</feature>
<dbReference type="PANTHER" id="PTHR10283:SF82">
    <property type="entry name" value="SOLUTE CARRIER FAMILY 13 MEMBER 2"/>
    <property type="match status" value="1"/>
</dbReference>
<keyword evidence="5 6" id="KW-0472">Membrane</keyword>
<feature type="transmembrane region" description="Helical" evidence="6">
    <location>
        <begin position="506"/>
        <end position="532"/>
    </location>
</feature>
<evidence type="ECO:0000256" key="1">
    <source>
        <dbReference type="ARBA" id="ARBA00004141"/>
    </source>
</evidence>
<evidence type="ECO:0000313" key="8">
    <source>
        <dbReference type="Proteomes" id="UP001431783"/>
    </source>
</evidence>
<comment type="caution">
    <text evidence="7">The sequence shown here is derived from an EMBL/GenBank/DDBJ whole genome shotgun (WGS) entry which is preliminary data.</text>
</comment>
<comment type="similarity">
    <text evidence="2">Belongs to the SLC13A/DASS transporter (TC 2.A.47) family. NADC subfamily.</text>
</comment>
<dbReference type="GO" id="GO:0005886">
    <property type="term" value="C:plasma membrane"/>
    <property type="evidence" value="ECO:0007669"/>
    <property type="project" value="TreeGrafter"/>
</dbReference>
<evidence type="ECO:0000256" key="3">
    <source>
        <dbReference type="ARBA" id="ARBA00022692"/>
    </source>
</evidence>
<dbReference type="GO" id="GO:0015137">
    <property type="term" value="F:citrate transmembrane transporter activity"/>
    <property type="evidence" value="ECO:0007669"/>
    <property type="project" value="TreeGrafter"/>
</dbReference>
<organism evidence="7 8">
    <name type="scientific">Henosepilachna vigintioctopunctata</name>
    <dbReference type="NCBI Taxonomy" id="420089"/>
    <lineage>
        <taxon>Eukaryota</taxon>
        <taxon>Metazoa</taxon>
        <taxon>Ecdysozoa</taxon>
        <taxon>Arthropoda</taxon>
        <taxon>Hexapoda</taxon>
        <taxon>Insecta</taxon>
        <taxon>Pterygota</taxon>
        <taxon>Neoptera</taxon>
        <taxon>Endopterygota</taxon>
        <taxon>Coleoptera</taxon>
        <taxon>Polyphaga</taxon>
        <taxon>Cucujiformia</taxon>
        <taxon>Coccinelloidea</taxon>
        <taxon>Coccinellidae</taxon>
        <taxon>Epilachninae</taxon>
        <taxon>Epilachnini</taxon>
        <taxon>Henosepilachna</taxon>
    </lineage>
</organism>
<comment type="subcellular location">
    <subcellularLocation>
        <location evidence="1">Membrane</location>
        <topology evidence="1">Multi-pass membrane protein</topology>
    </subcellularLocation>
</comment>
<keyword evidence="3 6" id="KW-0812">Transmembrane</keyword>
<feature type="transmembrane region" description="Helical" evidence="6">
    <location>
        <begin position="330"/>
        <end position="352"/>
    </location>
</feature>
<protein>
    <submittedName>
        <fullName evidence="7">Uncharacterized protein</fullName>
    </submittedName>
</protein>
<proteinExistence type="inferred from homology"/>
<feature type="transmembrane region" description="Helical" evidence="6">
    <location>
        <begin position="90"/>
        <end position="108"/>
    </location>
</feature>
<dbReference type="Pfam" id="PF00939">
    <property type="entry name" value="Na_sulph_symp"/>
    <property type="match status" value="1"/>
</dbReference>
<dbReference type="EMBL" id="JARQZJ010000014">
    <property type="protein sequence ID" value="KAK9872957.1"/>
    <property type="molecule type" value="Genomic_DNA"/>
</dbReference>
<feature type="transmembrane region" description="Helical" evidence="6">
    <location>
        <begin position="302"/>
        <end position="321"/>
    </location>
</feature>
<accession>A0AAW1TXX5</accession>
<evidence type="ECO:0000256" key="6">
    <source>
        <dbReference type="SAM" id="Phobius"/>
    </source>
</evidence>
<dbReference type="GO" id="GO:0015141">
    <property type="term" value="F:succinate transmembrane transporter activity"/>
    <property type="evidence" value="ECO:0007669"/>
    <property type="project" value="TreeGrafter"/>
</dbReference>
<feature type="transmembrane region" description="Helical" evidence="6">
    <location>
        <begin position="426"/>
        <end position="445"/>
    </location>
</feature>
<keyword evidence="8" id="KW-1185">Reference proteome</keyword>
<dbReference type="PANTHER" id="PTHR10283">
    <property type="entry name" value="SOLUTE CARRIER FAMILY 13 MEMBER"/>
    <property type="match status" value="1"/>
</dbReference>
<reference evidence="7 8" key="1">
    <citation type="submission" date="2023-03" db="EMBL/GenBank/DDBJ databases">
        <title>Genome insight into feeding habits of ladybird beetles.</title>
        <authorList>
            <person name="Li H.-S."/>
            <person name="Huang Y.-H."/>
            <person name="Pang H."/>
        </authorList>
    </citation>
    <scope>NUCLEOTIDE SEQUENCE [LARGE SCALE GENOMIC DNA]</scope>
    <source>
        <strain evidence="7">SYSU_2023b</strain>
        <tissue evidence="7">Whole body</tissue>
    </source>
</reference>
<feature type="transmembrane region" description="Helical" evidence="6">
    <location>
        <begin position="129"/>
        <end position="155"/>
    </location>
</feature>
<evidence type="ECO:0000313" key="7">
    <source>
        <dbReference type="EMBL" id="KAK9872957.1"/>
    </source>
</evidence>
<evidence type="ECO:0000256" key="4">
    <source>
        <dbReference type="ARBA" id="ARBA00022989"/>
    </source>
</evidence>
<dbReference type="Proteomes" id="UP001431783">
    <property type="component" value="Unassembled WGS sequence"/>
</dbReference>
<dbReference type="InterPro" id="IPR001898">
    <property type="entry name" value="SLC13A/DASS"/>
</dbReference>
<evidence type="ECO:0000256" key="5">
    <source>
        <dbReference type="ARBA" id="ARBA00023136"/>
    </source>
</evidence>
<keyword evidence="4 6" id="KW-1133">Transmembrane helix</keyword>
<sequence length="534" mass="59822">MVSGKNFIQAVKNYWKIFFLIIYPLILLPIIFVENKTANRCIYVITLMGGFWLLEILPIAITSLMPVAVFPILGILPTKTTSKCYITEPTALFVGSYLLGLAVQECTLHRRITYNILKLVGFSPKKLHIILTCATLFLSIFVSSITSTALMIPIVRVTLTELQELGICKIYKSGSFEEDEEDIYEDKRRPTKFAMGFLVSIAYASIIGNTGYFTGDTSNVDFIKTYESTTPEKMNSGVWLVFSVPYIILTIILTILWMQIFYMGLFRPNSSESQEIRIIPDDEIEQANTNIVGKLQAMGRMSFHEVSVAVCVVLAILLWFFREPVFMPGWIFHLPIQPATVAIGIIIILFYVPRLPVCCNVFSSNEEKIPIENSPGLLLWKFVVRKVPWVLVFLIGGADAVAEGAKKSKLSDDITNGLKIFKSYSTMGACSLVFLISIAMTQFTYNAAVSRTVMPALAEISEETNVHPIYTMLPTFFSISFGYLFPVSSPPIAMIADLIHMTTLEIVKIGIVVLIISYLVLMFVSFIVLSTINF</sequence>
<feature type="transmembrane region" description="Helical" evidence="6">
    <location>
        <begin position="14"/>
        <end position="33"/>
    </location>
</feature>
<feature type="transmembrane region" description="Helical" evidence="6">
    <location>
        <begin position="236"/>
        <end position="262"/>
    </location>
</feature>
<evidence type="ECO:0000256" key="2">
    <source>
        <dbReference type="ARBA" id="ARBA00006772"/>
    </source>
</evidence>